<name>A0A939K297_9BACT</name>
<dbReference type="EMBL" id="JAFMYU010000023">
    <property type="protein sequence ID" value="MBO0933866.1"/>
    <property type="molecule type" value="Genomic_DNA"/>
</dbReference>
<dbReference type="Proteomes" id="UP000664795">
    <property type="component" value="Unassembled WGS sequence"/>
</dbReference>
<accession>A0A939K297</accession>
<keyword evidence="2" id="KW-1185">Reference proteome</keyword>
<gene>
    <name evidence="1" type="ORF">J2I48_22850</name>
</gene>
<dbReference type="AlphaFoldDB" id="A0A939K297"/>
<evidence type="ECO:0000313" key="1">
    <source>
        <dbReference type="EMBL" id="MBO0933866.1"/>
    </source>
</evidence>
<comment type="caution">
    <text evidence="1">The sequence shown here is derived from an EMBL/GenBank/DDBJ whole genome shotgun (WGS) entry which is preliminary data.</text>
</comment>
<protein>
    <submittedName>
        <fullName evidence="1">Uncharacterized protein</fullName>
    </submittedName>
</protein>
<evidence type="ECO:0000313" key="2">
    <source>
        <dbReference type="Proteomes" id="UP000664795"/>
    </source>
</evidence>
<reference evidence="1 2" key="1">
    <citation type="submission" date="2021-03" db="EMBL/GenBank/DDBJ databases">
        <title>Fibrella sp. HMF5036 genome sequencing and assembly.</title>
        <authorList>
            <person name="Kang H."/>
            <person name="Kim H."/>
            <person name="Bae S."/>
            <person name="Joh K."/>
        </authorList>
    </citation>
    <scope>NUCLEOTIDE SEQUENCE [LARGE SCALE GENOMIC DNA]</scope>
    <source>
        <strain evidence="1 2">HMF5036</strain>
    </source>
</reference>
<organism evidence="1 2">
    <name type="scientific">Fibrella aquatilis</name>
    <dbReference type="NCBI Taxonomy" id="2817059"/>
    <lineage>
        <taxon>Bacteria</taxon>
        <taxon>Pseudomonadati</taxon>
        <taxon>Bacteroidota</taxon>
        <taxon>Cytophagia</taxon>
        <taxon>Cytophagales</taxon>
        <taxon>Spirosomataceae</taxon>
        <taxon>Fibrella</taxon>
    </lineage>
</organism>
<dbReference type="RefSeq" id="WP_207337830.1">
    <property type="nucleotide sequence ID" value="NZ_JAFMYU010000023.1"/>
</dbReference>
<sequence length="170" mass="19013">MFAGIGSDSAARERAILVERSPPRPKHRIYGAFKDPAQDRRVIDYFTAQQQVGWSQDAFYYLKSGWLPISMNVLDHSAEQALRAGTSGTYSYDFDLSRIDFAPYRAVVFMNVYALTNNDFTYANNGLLLLHTKDGGPRTLHLRSGKNLSLTIPAASTYLPDSQVGDILMK</sequence>
<proteinExistence type="predicted"/>